<keyword evidence="1" id="KW-1133">Transmembrane helix</keyword>
<dbReference type="AlphaFoldDB" id="A0A419F7M8"/>
<keyword evidence="1" id="KW-0812">Transmembrane</keyword>
<dbReference type="EMBL" id="QZKI01000015">
    <property type="protein sequence ID" value="RJP74416.1"/>
    <property type="molecule type" value="Genomic_DNA"/>
</dbReference>
<accession>A0A419F7M8</accession>
<reference evidence="2 3" key="1">
    <citation type="journal article" date="2017" name="ISME J.">
        <title>Energy and carbon metabolisms in a deep terrestrial subsurface fluid microbial community.</title>
        <authorList>
            <person name="Momper L."/>
            <person name="Jungbluth S.P."/>
            <person name="Lee M.D."/>
            <person name="Amend J.P."/>
        </authorList>
    </citation>
    <scope>NUCLEOTIDE SEQUENCE [LARGE SCALE GENOMIC DNA]</scope>
    <source>
        <strain evidence="2">SURF_17</strain>
    </source>
</reference>
<dbReference type="Proteomes" id="UP000285961">
    <property type="component" value="Unassembled WGS sequence"/>
</dbReference>
<feature type="transmembrane region" description="Helical" evidence="1">
    <location>
        <begin position="12"/>
        <end position="32"/>
    </location>
</feature>
<proteinExistence type="predicted"/>
<keyword evidence="1" id="KW-0472">Membrane</keyword>
<organism evidence="2 3">
    <name type="scientific">Candidatus Abyssobacteria bacterium SURF_17</name>
    <dbReference type="NCBI Taxonomy" id="2093361"/>
    <lineage>
        <taxon>Bacteria</taxon>
        <taxon>Pseudomonadati</taxon>
        <taxon>Candidatus Hydrogenedentota</taxon>
        <taxon>Candidatus Abyssobacteria</taxon>
    </lineage>
</organism>
<sequence>MIAVHNHNRYVLYVTLLMSVFMLAWTFFPPLVNSPPSLMTLIAFGGVLVFPFLLALAVLVGSAMDGYWNRVTMSRLKALMPVPFLLSSFVFIEGLKVPLRPVQPIVPSIYSVLLNDDSDYGVLEWPLSEPFFNRNVLYYQVFHGRKLVTVAGHSSVFPRSQSRTTELIMNSRFYRYADMPEAFFSLAPSAQKQVIQGNRQFFLTNQIKYFIVHAAHTDAKQLPFLTRYAGLHEPVYEALEDGIYLFRMY</sequence>
<evidence type="ECO:0000313" key="2">
    <source>
        <dbReference type="EMBL" id="RJP74416.1"/>
    </source>
</evidence>
<evidence type="ECO:0000256" key="1">
    <source>
        <dbReference type="SAM" id="Phobius"/>
    </source>
</evidence>
<comment type="caution">
    <text evidence="2">The sequence shown here is derived from an EMBL/GenBank/DDBJ whole genome shotgun (WGS) entry which is preliminary data.</text>
</comment>
<gene>
    <name evidence="2" type="ORF">C4532_02410</name>
</gene>
<feature type="transmembrane region" description="Helical" evidence="1">
    <location>
        <begin position="38"/>
        <end position="64"/>
    </location>
</feature>
<evidence type="ECO:0000313" key="3">
    <source>
        <dbReference type="Proteomes" id="UP000285961"/>
    </source>
</evidence>
<name>A0A419F7M8_9BACT</name>
<protein>
    <submittedName>
        <fullName evidence="2">Uncharacterized protein</fullName>
    </submittedName>
</protein>